<name>A0A518CFV2_9BACT</name>
<proteinExistence type="predicted"/>
<reference evidence="2" key="1">
    <citation type="submission" date="2019-02" db="EMBL/GenBank/DDBJ databases">
        <title>Deep-cultivation of Planctomycetes and their phenomic and genomic characterization uncovers novel biology.</title>
        <authorList>
            <person name="Wiegand S."/>
            <person name="Jogler M."/>
            <person name="Boedeker C."/>
            <person name="Pinto D."/>
            <person name="Vollmers J."/>
            <person name="Rivas-Marin E."/>
            <person name="Kohn T."/>
            <person name="Peeters S.H."/>
            <person name="Heuer A."/>
            <person name="Rast P."/>
            <person name="Oberbeckmann S."/>
            <person name="Bunk B."/>
            <person name="Jeske O."/>
            <person name="Meyerdierks A."/>
            <person name="Storesund J.E."/>
            <person name="Kallscheuer N."/>
            <person name="Luecker S."/>
            <person name="Lage O.M."/>
            <person name="Pohl T."/>
            <person name="Merkel B.J."/>
            <person name="Hornburger P."/>
            <person name="Mueller R.-W."/>
            <person name="Bruemmer F."/>
            <person name="Labrenz M."/>
            <person name="Spormann A.M."/>
            <person name="Op den Camp H."/>
            <person name="Overmann J."/>
            <person name="Amann R."/>
            <person name="Jetten M.S.M."/>
            <person name="Mascher T."/>
            <person name="Medema M.H."/>
            <person name="Devos D.P."/>
            <person name="Kaster A.-K."/>
            <person name="Ovreas L."/>
            <person name="Rohde M."/>
            <person name="Galperin M.Y."/>
            <person name="Jogler C."/>
        </authorList>
    </citation>
    <scope>NUCLEOTIDE SEQUENCE [LARGE SCALE GENOMIC DNA]</scope>
    <source>
        <strain evidence="2">Pan97</strain>
    </source>
</reference>
<accession>A0A518CFV2</accession>
<dbReference type="AlphaFoldDB" id="A0A518CFV2"/>
<dbReference type="KEGG" id="bvo:Pan97_51910"/>
<dbReference type="Proteomes" id="UP000318626">
    <property type="component" value="Chromosome"/>
</dbReference>
<organism evidence="1 2">
    <name type="scientific">Bremerella volcania</name>
    <dbReference type="NCBI Taxonomy" id="2527984"/>
    <lineage>
        <taxon>Bacteria</taxon>
        <taxon>Pseudomonadati</taxon>
        <taxon>Planctomycetota</taxon>
        <taxon>Planctomycetia</taxon>
        <taxon>Pirellulales</taxon>
        <taxon>Pirellulaceae</taxon>
        <taxon>Bremerella</taxon>
    </lineage>
</organism>
<protein>
    <recommendedName>
        <fullName evidence="3">STAS/SEC14 domain-containing protein</fullName>
    </recommendedName>
</protein>
<keyword evidence="2" id="KW-1185">Reference proteome</keyword>
<evidence type="ECO:0000313" key="1">
    <source>
        <dbReference type="EMBL" id="QDU78110.1"/>
    </source>
</evidence>
<evidence type="ECO:0000313" key="2">
    <source>
        <dbReference type="Proteomes" id="UP000318626"/>
    </source>
</evidence>
<dbReference type="EMBL" id="CP036289">
    <property type="protein sequence ID" value="QDU78110.1"/>
    <property type="molecule type" value="Genomic_DNA"/>
</dbReference>
<evidence type="ECO:0008006" key="3">
    <source>
        <dbReference type="Google" id="ProtNLM"/>
    </source>
</evidence>
<gene>
    <name evidence="1" type="ORF">Pan97_51910</name>
</gene>
<sequence>MRSKWDTMKKLSVEKIEHPGFLEFVCTGDHVPEDWEELVDLIYQECQRTGKNGVLVNGMSLSSVMDNMTRYRVGLLVAEKFGPSYKAAALMPREHINFFWETVAHNRGAKVRAASDRDTLVAWLSEQD</sequence>